<organism evidence="1 2">
    <name type="scientific">Flavobacterium phage vB_FspM_immuto_2-6A</name>
    <dbReference type="NCBI Taxonomy" id="2801477"/>
    <lineage>
        <taxon>Viruses</taxon>
        <taxon>Duplodnaviria</taxon>
        <taxon>Heunggongvirae</taxon>
        <taxon>Uroviricota</taxon>
        <taxon>Caudoviricetes</taxon>
        <taxon>Immutovirus</taxon>
        <taxon>Immutovirus immuto</taxon>
    </lineage>
</organism>
<dbReference type="Proteomes" id="UP000595566">
    <property type="component" value="Segment"/>
</dbReference>
<evidence type="ECO:0000313" key="1">
    <source>
        <dbReference type="EMBL" id="QQO91888.1"/>
    </source>
</evidence>
<proteinExistence type="predicted"/>
<name>A0A7T8ERJ6_9CAUD</name>
<sequence length="139" mass="15100">MAKFTYFIRERLKLNGVERGTNFETSITGINYADSRVMSIPSGSVTEIINLDALPGAGTFVSSSVRYARISNLSTGSINLQLSGSTDQFNFLLRGSGSFIFGSEYVSGQFNDFTYGDLRSVKATPVDSEATLGYFIVTT</sequence>
<gene>
    <name evidence="1" type="ORF">immuto26A_209</name>
</gene>
<evidence type="ECO:0000313" key="2">
    <source>
        <dbReference type="Proteomes" id="UP000595566"/>
    </source>
</evidence>
<protein>
    <submittedName>
        <fullName evidence="1">Uncharacterized protein</fullName>
    </submittedName>
</protein>
<reference evidence="1 2" key="1">
    <citation type="submission" date="2020-12" db="EMBL/GenBank/DDBJ databases">
        <title>Dynamics of Baltic Sea phages driven by environmental changes.</title>
        <authorList>
            <person name="Hoetzinger M."/>
            <person name="Nilsson E."/>
            <person name="Holmfeldt K."/>
        </authorList>
    </citation>
    <scope>NUCLEOTIDE SEQUENCE [LARGE SCALE GENOMIC DNA]</scope>
</reference>
<dbReference type="EMBL" id="MW353175">
    <property type="protein sequence ID" value="QQO91888.1"/>
    <property type="molecule type" value="Genomic_DNA"/>
</dbReference>
<accession>A0A7T8ERJ6</accession>
<keyword evidence="2" id="KW-1185">Reference proteome</keyword>